<dbReference type="Pfam" id="PF01485">
    <property type="entry name" value="IBR"/>
    <property type="match status" value="1"/>
</dbReference>
<dbReference type="GO" id="GO:0061630">
    <property type="term" value="F:ubiquitin protein ligase activity"/>
    <property type="evidence" value="ECO:0007669"/>
    <property type="project" value="UniProtKB-EC"/>
</dbReference>
<evidence type="ECO:0000256" key="12">
    <source>
        <dbReference type="SAM" id="MobiDB-lite"/>
    </source>
</evidence>
<evidence type="ECO:0000256" key="6">
    <source>
        <dbReference type="ARBA" id="ARBA00022723"/>
    </source>
</evidence>
<dbReference type="SUPFAM" id="SSF57850">
    <property type="entry name" value="RING/U-box"/>
    <property type="match status" value="3"/>
</dbReference>
<dbReference type="Gene3D" id="3.30.40.10">
    <property type="entry name" value="Zinc/RING finger domain, C3HC4 (zinc finger)"/>
    <property type="match status" value="1"/>
</dbReference>
<dbReference type="PANTHER" id="PTHR11685">
    <property type="entry name" value="RBR FAMILY RING FINGER AND IBR DOMAIN-CONTAINING"/>
    <property type="match status" value="1"/>
</dbReference>
<dbReference type="InterPro" id="IPR045840">
    <property type="entry name" value="Ariadne"/>
</dbReference>
<dbReference type="InterPro" id="IPR048962">
    <property type="entry name" value="ARIH1-like_UBL"/>
</dbReference>
<evidence type="ECO:0000256" key="2">
    <source>
        <dbReference type="ARBA" id="ARBA00003976"/>
    </source>
</evidence>
<feature type="region of interest" description="Disordered" evidence="12">
    <location>
        <begin position="1"/>
        <end position="114"/>
    </location>
</feature>
<feature type="domain" description="RING-type" evidence="14">
    <location>
        <begin position="224"/>
        <end position="428"/>
    </location>
</feature>
<dbReference type="InterPro" id="IPR013083">
    <property type="entry name" value="Znf_RING/FYVE/PHD"/>
</dbReference>
<evidence type="ECO:0000256" key="10">
    <source>
        <dbReference type="ARBA" id="ARBA00022833"/>
    </source>
</evidence>
<feature type="compositionally biased region" description="Low complexity" evidence="12">
    <location>
        <begin position="16"/>
        <end position="33"/>
    </location>
</feature>
<evidence type="ECO:0000259" key="14">
    <source>
        <dbReference type="PROSITE" id="PS51873"/>
    </source>
</evidence>
<evidence type="ECO:0000259" key="13">
    <source>
        <dbReference type="PROSITE" id="PS50089"/>
    </source>
</evidence>
<gene>
    <name evidence="15" type="ORF">POBO1169_LOCUS12</name>
</gene>
<keyword evidence="7" id="KW-0677">Repeat</keyword>
<dbReference type="InterPro" id="IPR001841">
    <property type="entry name" value="Znf_RING"/>
</dbReference>
<comment type="function">
    <text evidence="2">Might act as an E3 ubiquitin-protein ligase, or as part of E3 complex, which accepts ubiquitin from specific E2 ubiquitin-conjugating enzymes and then transfers it to substrates.</text>
</comment>
<dbReference type="GO" id="GO:0008270">
    <property type="term" value="F:zinc ion binding"/>
    <property type="evidence" value="ECO:0007669"/>
    <property type="project" value="UniProtKB-KW"/>
</dbReference>
<comment type="similarity">
    <text evidence="3">Belongs to the RBR family. Ariadne subfamily.</text>
</comment>
<evidence type="ECO:0000256" key="8">
    <source>
        <dbReference type="ARBA" id="ARBA00022771"/>
    </source>
</evidence>
<evidence type="ECO:0000313" key="15">
    <source>
        <dbReference type="EMBL" id="CAD8647146.1"/>
    </source>
</evidence>
<organism evidence="15">
    <name type="scientific">Pyramimonas obovata</name>
    <dbReference type="NCBI Taxonomy" id="1411642"/>
    <lineage>
        <taxon>Eukaryota</taxon>
        <taxon>Viridiplantae</taxon>
        <taxon>Chlorophyta</taxon>
        <taxon>Pyramimonadophyceae</taxon>
        <taxon>Pyramimonadales</taxon>
        <taxon>Pyramimonadaceae</taxon>
        <taxon>Pyramimonas</taxon>
        <taxon>Pyramimonas incertae sedis</taxon>
    </lineage>
</organism>
<dbReference type="InterPro" id="IPR031127">
    <property type="entry name" value="E3_UB_ligase_RBR"/>
</dbReference>
<keyword evidence="8 11" id="KW-0863">Zinc-finger</keyword>
<protein>
    <recommendedName>
        <fullName evidence="4">RBR-type E3 ubiquitin transferase</fullName>
        <ecNumber evidence="4">2.3.2.31</ecNumber>
    </recommendedName>
</protein>
<dbReference type="GO" id="GO:0016567">
    <property type="term" value="P:protein ubiquitination"/>
    <property type="evidence" value="ECO:0007669"/>
    <property type="project" value="InterPro"/>
</dbReference>
<evidence type="ECO:0000256" key="5">
    <source>
        <dbReference type="ARBA" id="ARBA00022679"/>
    </source>
</evidence>
<dbReference type="AlphaFoldDB" id="A0A7S0QST6"/>
<dbReference type="CDD" id="cd20360">
    <property type="entry name" value="Rcat_RBR_TRIAD1"/>
    <property type="match status" value="1"/>
</dbReference>
<dbReference type="InterPro" id="IPR044066">
    <property type="entry name" value="TRIAD_supradom"/>
</dbReference>
<dbReference type="FunFam" id="3.30.40.10:FF:000019">
    <property type="entry name" value="RBR-type E3 ubiquitin transferase"/>
    <property type="match status" value="1"/>
</dbReference>
<dbReference type="FunFam" id="1.20.120.1750:FF:000002">
    <property type="entry name" value="RBR-type E3 ubiquitin transferase"/>
    <property type="match status" value="1"/>
</dbReference>
<dbReference type="EMBL" id="HBFA01000026">
    <property type="protein sequence ID" value="CAD8647146.1"/>
    <property type="molecule type" value="Transcribed_RNA"/>
</dbReference>
<dbReference type="PROSITE" id="PS51873">
    <property type="entry name" value="TRIAD"/>
    <property type="match status" value="1"/>
</dbReference>
<dbReference type="PROSITE" id="PS50089">
    <property type="entry name" value="ZF_RING_2"/>
    <property type="match status" value="1"/>
</dbReference>
<dbReference type="Gene3D" id="1.20.120.1750">
    <property type="match status" value="1"/>
</dbReference>
<dbReference type="Pfam" id="PF21235">
    <property type="entry name" value="UBA_ARI1"/>
    <property type="match status" value="1"/>
</dbReference>
<name>A0A7S0QST6_9CHLO</name>
<evidence type="ECO:0000256" key="4">
    <source>
        <dbReference type="ARBA" id="ARBA00012251"/>
    </source>
</evidence>
<keyword evidence="6" id="KW-0479">Metal-binding</keyword>
<accession>A0A7S0QST6</accession>
<evidence type="ECO:0000256" key="3">
    <source>
        <dbReference type="ARBA" id="ARBA00005884"/>
    </source>
</evidence>
<dbReference type="SMART" id="SM00647">
    <property type="entry name" value="IBR"/>
    <property type="match status" value="2"/>
</dbReference>
<evidence type="ECO:0000256" key="11">
    <source>
        <dbReference type="PROSITE-ProRule" id="PRU00175"/>
    </source>
</evidence>
<dbReference type="InterPro" id="IPR018957">
    <property type="entry name" value="Znf_C3HC4_RING-type"/>
</dbReference>
<dbReference type="InterPro" id="IPR002867">
    <property type="entry name" value="IBR_dom"/>
</dbReference>
<dbReference type="EC" id="2.3.2.31" evidence="4"/>
<keyword evidence="5" id="KW-0808">Transferase</keyword>
<dbReference type="Pfam" id="PF19422">
    <property type="entry name" value="Ariadne"/>
    <property type="match status" value="1"/>
</dbReference>
<dbReference type="Pfam" id="PF22191">
    <property type="entry name" value="IBR_1"/>
    <property type="match status" value="1"/>
</dbReference>
<keyword evidence="9" id="KW-0833">Ubl conjugation pathway</keyword>
<reference evidence="15" key="1">
    <citation type="submission" date="2021-01" db="EMBL/GenBank/DDBJ databases">
        <authorList>
            <person name="Corre E."/>
            <person name="Pelletier E."/>
            <person name="Niang G."/>
            <person name="Scheremetjew M."/>
            <person name="Finn R."/>
            <person name="Kale V."/>
            <person name="Holt S."/>
            <person name="Cochrane G."/>
            <person name="Meng A."/>
            <person name="Brown T."/>
            <person name="Cohen L."/>
        </authorList>
    </citation>
    <scope>NUCLEOTIDE SEQUENCE</scope>
    <source>
        <strain evidence="15">CCMP722</strain>
    </source>
</reference>
<feature type="compositionally biased region" description="Polar residues" evidence="12">
    <location>
        <begin position="63"/>
        <end position="72"/>
    </location>
</feature>
<keyword evidence="10" id="KW-0862">Zinc</keyword>
<comment type="catalytic activity">
    <reaction evidence="1">
        <text>[E2 ubiquitin-conjugating enzyme]-S-ubiquitinyl-L-cysteine + [acceptor protein]-L-lysine = [E2 ubiquitin-conjugating enzyme]-L-cysteine + [acceptor protein]-N(6)-ubiquitinyl-L-lysine.</text>
        <dbReference type="EC" id="2.3.2.31"/>
    </reaction>
</comment>
<dbReference type="Pfam" id="PF00097">
    <property type="entry name" value="zf-C3HC4"/>
    <property type="match status" value="1"/>
</dbReference>
<dbReference type="InterPro" id="IPR047556">
    <property type="entry name" value="Rcat_RBR_TRIAD1"/>
</dbReference>
<feature type="domain" description="RING-type" evidence="13">
    <location>
        <begin position="228"/>
        <end position="271"/>
    </location>
</feature>
<evidence type="ECO:0000256" key="7">
    <source>
        <dbReference type="ARBA" id="ARBA00022737"/>
    </source>
</evidence>
<proteinExistence type="inferred from homology"/>
<evidence type="ECO:0000256" key="1">
    <source>
        <dbReference type="ARBA" id="ARBA00001798"/>
    </source>
</evidence>
<evidence type="ECO:0000256" key="9">
    <source>
        <dbReference type="ARBA" id="ARBA00022786"/>
    </source>
</evidence>
<sequence length="593" mass="65763">MGVGTRRSSRRAAGQAPQEEVAASGAAAVALVDESPKRGTKRGAGGKNVRANPSKKRNRAEEQGQTASNLESVQEDEHAQVSQDAPVCETAEEQEETLSTTKGYDEEEAEECDSLAPEYSQMDSDMCFAAYGSEQSDGEDNTAQSAVCLDEEGRRNQQHSDVEEVAELIGVNQFTATLLLRSVAWNKEDLLSRYMDDPEKVCASAGVPGPSASCEKARQSKALDEFECPICRGDGPSKVTALACGHTYCDTCWGRYLTMKVNEADTQIICPEPSCTLHVPEDVVGALCSAETLAKYRNYVLESFVNESRTTVWCPRPACGLAVDVSTSSSKYVSCAQGHSFCVKCRAEAHAPADCDIVNAWMKKCDDDSETFNWLSANTQDCPKCHACIEKNGGCNHMTCRKCKFEFCWVCLGNWQEHTDFYTCNRYDPAKVKEGEDSKAASRAALERYLFYYHRYMNHEASRRLEAAFRERSAKKMEDIQKKEPHRLWGDVQFVGEATEALSNCRLVLKWTYVLAHALPDESKEKNLFCFLQEDLEKKTERLSELLESDVEVLLKPEVKSEVQVLASVASNSRKKLLKGVEDGLATTPLPTM</sequence>